<proteinExistence type="predicted"/>
<dbReference type="Pfam" id="PF00498">
    <property type="entry name" value="FHA"/>
    <property type="match status" value="1"/>
</dbReference>
<keyword evidence="2" id="KW-0863">Zinc-finger</keyword>
<dbReference type="SMART" id="SM00744">
    <property type="entry name" value="RINGv"/>
    <property type="match status" value="1"/>
</dbReference>
<dbReference type="InterPro" id="IPR008984">
    <property type="entry name" value="SMAD_FHA_dom_sf"/>
</dbReference>
<dbReference type="PROSITE" id="PS50006">
    <property type="entry name" value="FHA_DOMAIN"/>
    <property type="match status" value="1"/>
</dbReference>
<dbReference type="Gene3D" id="3.30.40.10">
    <property type="entry name" value="Zinc/RING finger domain, C3HC4 (zinc finger)"/>
    <property type="match status" value="1"/>
</dbReference>
<dbReference type="Proteomes" id="UP001189429">
    <property type="component" value="Unassembled WGS sequence"/>
</dbReference>
<dbReference type="PANTHER" id="PTHR46210:SF1">
    <property type="entry name" value="FHA DOMAIN-CONTAINING PROTEIN"/>
    <property type="match status" value="1"/>
</dbReference>
<dbReference type="CDD" id="cd00060">
    <property type="entry name" value="FHA"/>
    <property type="match status" value="1"/>
</dbReference>
<evidence type="ECO:0008006" key="8">
    <source>
        <dbReference type="Google" id="ProtNLM"/>
    </source>
</evidence>
<dbReference type="PROSITE" id="PS51292">
    <property type="entry name" value="ZF_RING_CH"/>
    <property type="match status" value="1"/>
</dbReference>
<evidence type="ECO:0000256" key="3">
    <source>
        <dbReference type="ARBA" id="ARBA00022833"/>
    </source>
</evidence>
<dbReference type="SUPFAM" id="SSF49879">
    <property type="entry name" value="SMAD/FHA domain"/>
    <property type="match status" value="1"/>
</dbReference>
<gene>
    <name evidence="6" type="ORF">PCOR1329_LOCUS31657</name>
</gene>
<dbReference type="Gene3D" id="2.60.200.20">
    <property type="match status" value="1"/>
</dbReference>
<dbReference type="EMBL" id="CAUYUJ010012558">
    <property type="protein sequence ID" value="CAK0834176.1"/>
    <property type="molecule type" value="Genomic_DNA"/>
</dbReference>
<evidence type="ECO:0000313" key="6">
    <source>
        <dbReference type="EMBL" id="CAK0834176.1"/>
    </source>
</evidence>
<feature type="domain" description="FHA" evidence="4">
    <location>
        <begin position="298"/>
        <end position="347"/>
    </location>
</feature>
<name>A0ABN9SQJ7_9DINO</name>
<evidence type="ECO:0000256" key="1">
    <source>
        <dbReference type="ARBA" id="ARBA00022723"/>
    </source>
</evidence>
<organism evidence="6 7">
    <name type="scientific">Prorocentrum cordatum</name>
    <dbReference type="NCBI Taxonomy" id="2364126"/>
    <lineage>
        <taxon>Eukaryota</taxon>
        <taxon>Sar</taxon>
        <taxon>Alveolata</taxon>
        <taxon>Dinophyceae</taxon>
        <taxon>Prorocentrales</taxon>
        <taxon>Prorocentraceae</taxon>
        <taxon>Prorocentrum</taxon>
    </lineage>
</organism>
<dbReference type="InterPro" id="IPR000253">
    <property type="entry name" value="FHA_dom"/>
</dbReference>
<comment type="caution">
    <text evidence="6">The sequence shown here is derived from an EMBL/GenBank/DDBJ whole genome shotgun (WGS) entry which is preliminary data.</text>
</comment>
<dbReference type="CDD" id="cd16495">
    <property type="entry name" value="RING_CH-C4HC3_MARCH"/>
    <property type="match status" value="1"/>
</dbReference>
<evidence type="ECO:0000256" key="2">
    <source>
        <dbReference type="ARBA" id="ARBA00022771"/>
    </source>
</evidence>
<dbReference type="SUPFAM" id="SSF57850">
    <property type="entry name" value="RING/U-box"/>
    <property type="match status" value="1"/>
</dbReference>
<evidence type="ECO:0000259" key="5">
    <source>
        <dbReference type="PROSITE" id="PS51292"/>
    </source>
</evidence>
<evidence type="ECO:0000259" key="4">
    <source>
        <dbReference type="PROSITE" id="PS50006"/>
    </source>
</evidence>
<dbReference type="InterPro" id="IPR013083">
    <property type="entry name" value="Znf_RING/FYVE/PHD"/>
</dbReference>
<accession>A0ABN9SQJ7</accession>
<dbReference type="InterPro" id="IPR011016">
    <property type="entry name" value="Znf_RING-CH"/>
</dbReference>
<keyword evidence="3" id="KW-0862">Zinc</keyword>
<dbReference type="SMART" id="SM00240">
    <property type="entry name" value="FHA"/>
    <property type="match status" value="1"/>
</dbReference>
<keyword evidence="7" id="KW-1185">Reference proteome</keyword>
<dbReference type="PANTHER" id="PTHR46210">
    <property type="entry name" value="FHA DOMAIN-CONTAINING PROTEIN"/>
    <property type="match status" value="1"/>
</dbReference>
<reference evidence="6" key="1">
    <citation type="submission" date="2023-10" db="EMBL/GenBank/DDBJ databases">
        <authorList>
            <person name="Chen Y."/>
            <person name="Shah S."/>
            <person name="Dougan E. K."/>
            <person name="Thang M."/>
            <person name="Chan C."/>
        </authorList>
    </citation>
    <scope>NUCLEOTIDE SEQUENCE [LARGE SCALE GENOMIC DNA]</scope>
</reference>
<sequence>MSGRREAILPQSRHVLKIVSTTWNRVAEDLFDFEAEDVTTQSFSLAQADRWPTTWITRVGNVVSLAPASELASGPDSRGVSDTGETLACCQWQDDGSVHLDRPAAVTGTRRQWLVIRGREGGHSLSEEEVIKLGFFKFRVRQLVASADDGAQPDLRMNSPELDRSDIDMDEVQDGDQLSCRICLMEGSTREDPLVRPCQCRGTIEYVHVGCLRLWIEDRLDTRGREHGSYHWRPLPCELCKTIYPAYCRSVRDGTREPLVQVPQTEPPYIVLENMTKDTHVHSARGLRIISLAGGRTVKLGRGSDNDVSISDVSTSRLHATLRFKGGKFVIEDEKSKFGTFVTMRRLPPLGPGSGMSIQVGRTILRLTVQVPDVAARGLAEQDDVKSVSTCEDTAGDDEEIISI</sequence>
<evidence type="ECO:0000313" key="7">
    <source>
        <dbReference type="Proteomes" id="UP001189429"/>
    </source>
</evidence>
<dbReference type="Pfam" id="PF12906">
    <property type="entry name" value="RINGv"/>
    <property type="match status" value="1"/>
</dbReference>
<keyword evidence="1" id="KW-0479">Metal-binding</keyword>
<feature type="domain" description="RING-CH-type" evidence="5">
    <location>
        <begin position="172"/>
        <end position="247"/>
    </location>
</feature>
<protein>
    <recommendedName>
        <fullName evidence="8">RING-CH-type domain-containing protein</fullName>
    </recommendedName>
</protein>